<dbReference type="Proteomes" id="UP000278143">
    <property type="component" value="Unassembled WGS sequence"/>
</dbReference>
<evidence type="ECO:0000256" key="2">
    <source>
        <dbReference type="ARBA" id="ARBA00008335"/>
    </source>
</evidence>
<feature type="transmembrane region" description="Helical" evidence="8">
    <location>
        <begin position="103"/>
        <end position="127"/>
    </location>
</feature>
<gene>
    <name evidence="9" type="ORF">SYNPS1DRAFT_30694</name>
</gene>
<name>A0A4P9YWA2_9FUNG</name>
<comment type="similarity">
    <text evidence="2">Belongs to the major facilitator superfamily.</text>
</comment>
<evidence type="ECO:0000256" key="5">
    <source>
        <dbReference type="ARBA" id="ARBA00022989"/>
    </source>
</evidence>
<evidence type="ECO:0000313" key="9">
    <source>
        <dbReference type="EMBL" id="RKP23551.1"/>
    </source>
</evidence>
<feature type="region of interest" description="Disordered" evidence="7">
    <location>
        <begin position="316"/>
        <end position="373"/>
    </location>
</feature>
<protein>
    <recommendedName>
        <fullName evidence="11">Major facilitator superfamily domain-containing protein</fullName>
    </recommendedName>
</protein>
<sequence>MAAIATPQHSLSLFLGGRFLLGLGVESLGVAQSSLTCQWFSSSRRLGLALSLNVAMARLGAIVNDMASPWLWREWEEPSRGWMQRLLQWLTAHGVPEHELSGVVIAATIGTLLCGGGLLVVLLVVLVDYGAERRSMRNAAISLVITAEESQHHVRASGAPVHATDEQSLLLSQHRSTIYGTPGWNGSASSLNVPSASSIAQQTLQPHIPFSSVRRQVSARDVRSLRHSYFRTDRQRRASGLYRRYSRPPLAGSRPRQRGSVDSVWVAPLPGHGTSTPPTSPLSHDGLYRQRSHSDAEHERLVASADNILPYSLAEGSRSNSHTAASTRRHRPGPWAESPKKRTSSRSYGHEAASHGRQQQQQQHPGHSRDISVGTIGTVASTSSAAMPCGYTANRNAAMADDRVFSFYSAIIPMVNVASDYLLTRWTSNPIHAGLLMALPDLISTLLVPLGAENCYHRSRHSRILLWVGVVMMLAHWYLGAGNPGQWHGVGAMAALGGLGLCYGVFSVVGADAAGLCVSGAATYRCFVDVGILVGAAPSAAQCAPASARLCPHDGTAQSIAGHRAICRGPDDQRGSVVQADKPAVCRDLPARHAHRRPALWRGRVGQPRCRARRSASV</sequence>
<evidence type="ECO:0000256" key="7">
    <source>
        <dbReference type="SAM" id="MobiDB-lite"/>
    </source>
</evidence>
<evidence type="ECO:0000256" key="6">
    <source>
        <dbReference type="ARBA" id="ARBA00023136"/>
    </source>
</evidence>
<dbReference type="AlphaFoldDB" id="A0A4P9YWA2"/>
<feature type="transmembrane region" description="Helical" evidence="8">
    <location>
        <begin position="464"/>
        <end position="481"/>
    </location>
</feature>
<keyword evidence="5 8" id="KW-1133">Transmembrane helix</keyword>
<feature type="transmembrane region" description="Helical" evidence="8">
    <location>
        <begin position="405"/>
        <end position="424"/>
    </location>
</feature>
<keyword evidence="4 8" id="KW-0812">Transmembrane</keyword>
<organism evidence="9 10">
    <name type="scientific">Syncephalis pseudoplumigaleata</name>
    <dbReference type="NCBI Taxonomy" id="1712513"/>
    <lineage>
        <taxon>Eukaryota</taxon>
        <taxon>Fungi</taxon>
        <taxon>Fungi incertae sedis</taxon>
        <taxon>Zoopagomycota</taxon>
        <taxon>Zoopagomycotina</taxon>
        <taxon>Zoopagomycetes</taxon>
        <taxon>Zoopagales</taxon>
        <taxon>Piptocephalidaceae</taxon>
        <taxon>Syncephalis</taxon>
    </lineage>
</organism>
<dbReference type="PANTHER" id="PTHR23512:SF3">
    <property type="entry name" value="MAJOR FACILITATOR SUPERFAMILY DOMAIN-CONTAINING PROTEIN 1"/>
    <property type="match status" value="1"/>
</dbReference>
<evidence type="ECO:0000256" key="1">
    <source>
        <dbReference type="ARBA" id="ARBA00004127"/>
    </source>
</evidence>
<feature type="compositionally biased region" description="Polar residues" evidence="7">
    <location>
        <begin position="317"/>
        <end position="326"/>
    </location>
</feature>
<evidence type="ECO:0000313" key="10">
    <source>
        <dbReference type="Proteomes" id="UP000278143"/>
    </source>
</evidence>
<evidence type="ECO:0000256" key="4">
    <source>
        <dbReference type="ARBA" id="ARBA00022692"/>
    </source>
</evidence>
<evidence type="ECO:0000256" key="8">
    <source>
        <dbReference type="SAM" id="Phobius"/>
    </source>
</evidence>
<accession>A0A4P9YWA2</accession>
<reference evidence="10" key="1">
    <citation type="journal article" date="2018" name="Nat. Microbiol.">
        <title>Leveraging single-cell genomics to expand the fungal tree of life.</title>
        <authorList>
            <person name="Ahrendt S.R."/>
            <person name="Quandt C.A."/>
            <person name="Ciobanu D."/>
            <person name="Clum A."/>
            <person name="Salamov A."/>
            <person name="Andreopoulos B."/>
            <person name="Cheng J.F."/>
            <person name="Woyke T."/>
            <person name="Pelin A."/>
            <person name="Henrissat B."/>
            <person name="Reynolds N.K."/>
            <person name="Benny G.L."/>
            <person name="Smith M.E."/>
            <person name="James T.Y."/>
            <person name="Grigoriev I.V."/>
        </authorList>
    </citation>
    <scope>NUCLEOTIDE SEQUENCE [LARGE SCALE GENOMIC DNA]</scope>
    <source>
        <strain evidence="10">Benny S71-1</strain>
    </source>
</reference>
<feature type="compositionally biased region" description="Low complexity" evidence="7">
    <location>
        <begin position="268"/>
        <end position="284"/>
    </location>
</feature>
<dbReference type="EMBL" id="KZ990882">
    <property type="protein sequence ID" value="RKP23551.1"/>
    <property type="molecule type" value="Genomic_DNA"/>
</dbReference>
<dbReference type="PANTHER" id="PTHR23512">
    <property type="entry name" value="MAJOR FACILITATOR SUPERFAMILY DOMAIN-CONTAINING PROTEIN 1"/>
    <property type="match status" value="1"/>
</dbReference>
<keyword evidence="10" id="KW-1185">Reference proteome</keyword>
<proteinExistence type="inferred from homology"/>
<keyword evidence="3" id="KW-0813">Transport</keyword>
<feature type="compositionally biased region" description="Basic and acidic residues" evidence="7">
    <location>
        <begin position="286"/>
        <end position="297"/>
    </location>
</feature>
<keyword evidence="6 8" id="KW-0472">Membrane</keyword>
<dbReference type="OrthoDB" id="424834at2759"/>
<dbReference type="InterPro" id="IPR052187">
    <property type="entry name" value="MFSD1"/>
</dbReference>
<feature type="transmembrane region" description="Helical" evidence="8">
    <location>
        <begin position="430"/>
        <end position="452"/>
    </location>
</feature>
<evidence type="ECO:0008006" key="11">
    <source>
        <dbReference type="Google" id="ProtNLM"/>
    </source>
</evidence>
<evidence type="ECO:0000256" key="3">
    <source>
        <dbReference type="ARBA" id="ARBA00022448"/>
    </source>
</evidence>
<dbReference type="GO" id="GO:0012505">
    <property type="term" value="C:endomembrane system"/>
    <property type="evidence" value="ECO:0007669"/>
    <property type="project" value="UniProtKB-SubCell"/>
</dbReference>
<feature type="region of interest" description="Disordered" evidence="7">
    <location>
        <begin position="240"/>
        <end position="297"/>
    </location>
</feature>
<comment type="subcellular location">
    <subcellularLocation>
        <location evidence="1">Endomembrane system</location>
        <topology evidence="1">Multi-pass membrane protein</topology>
    </subcellularLocation>
</comment>